<evidence type="ECO:0000313" key="4">
    <source>
        <dbReference type="Proteomes" id="UP001054945"/>
    </source>
</evidence>
<dbReference type="InterPro" id="IPR000742">
    <property type="entry name" value="EGF"/>
</dbReference>
<reference evidence="3 4" key="1">
    <citation type="submission" date="2021-06" db="EMBL/GenBank/DDBJ databases">
        <title>Caerostris extrusa draft genome.</title>
        <authorList>
            <person name="Kono N."/>
            <person name="Arakawa K."/>
        </authorList>
    </citation>
    <scope>NUCLEOTIDE SEQUENCE [LARGE SCALE GENOMIC DNA]</scope>
</reference>
<keyword evidence="4" id="KW-1185">Reference proteome</keyword>
<feature type="disulfide bond" evidence="1">
    <location>
        <begin position="96"/>
        <end position="105"/>
    </location>
</feature>
<proteinExistence type="predicted"/>
<dbReference type="AlphaFoldDB" id="A0AAV4XVA4"/>
<evidence type="ECO:0000313" key="3">
    <source>
        <dbReference type="EMBL" id="GIY98135.1"/>
    </source>
</evidence>
<keyword evidence="1" id="KW-0245">EGF-like domain</keyword>
<keyword evidence="1" id="KW-1015">Disulfide bond</keyword>
<dbReference type="SMART" id="SM00181">
    <property type="entry name" value="EGF"/>
    <property type="match status" value="3"/>
</dbReference>
<evidence type="ECO:0000259" key="2">
    <source>
        <dbReference type="PROSITE" id="PS50026"/>
    </source>
</evidence>
<dbReference type="Proteomes" id="UP001054945">
    <property type="component" value="Unassembled WGS sequence"/>
</dbReference>
<dbReference type="EMBL" id="BPLR01018261">
    <property type="protein sequence ID" value="GIY98135.1"/>
    <property type="molecule type" value="Genomic_DNA"/>
</dbReference>
<protein>
    <recommendedName>
        <fullName evidence="2">EGF-like domain-containing protein</fullName>
    </recommendedName>
</protein>
<dbReference type="PROSITE" id="PS00022">
    <property type="entry name" value="EGF_1"/>
    <property type="match status" value="1"/>
</dbReference>
<accession>A0AAV4XVA4</accession>
<evidence type="ECO:0000256" key="1">
    <source>
        <dbReference type="PROSITE-ProRule" id="PRU00076"/>
    </source>
</evidence>
<dbReference type="Gene3D" id="2.10.25.10">
    <property type="entry name" value="Laminin"/>
    <property type="match status" value="1"/>
</dbReference>
<organism evidence="3 4">
    <name type="scientific">Caerostris extrusa</name>
    <name type="common">Bark spider</name>
    <name type="synonym">Caerostris bankana</name>
    <dbReference type="NCBI Taxonomy" id="172846"/>
    <lineage>
        <taxon>Eukaryota</taxon>
        <taxon>Metazoa</taxon>
        <taxon>Ecdysozoa</taxon>
        <taxon>Arthropoda</taxon>
        <taxon>Chelicerata</taxon>
        <taxon>Arachnida</taxon>
        <taxon>Araneae</taxon>
        <taxon>Araneomorphae</taxon>
        <taxon>Entelegynae</taxon>
        <taxon>Araneoidea</taxon>
        <taxon>Araneidae</taxon>
        <taxon>Caerostris</taxon>
    </lineage>
</organism>
<comment type="caution">
    <text evidence="1">Lacks conserved residue(s) required for the propagation of feature annotation.</text>
</comment>
<comment type="caution">
    <text evidence="3">The sequence shown here is derived from an EMBL/GenBank/DDBJ whole genome shotgun (WGS) entry which is preliminary data.</text>
</comment>
<gene>
    <name evidence="3" type="primary">AVEN_154332_1</name>
    <name evidence="3" type="ORF">CEXT_19811</name>
</gene>
<dbReference type="PROSITE" id="PS50026">
    <property type="entry name" value="EGF_3"/>
    <property type="match status" value="1"/>
</dbReference>
<feature type="domain" description="EGF-like" evidence="2">
    <location>
        <begin position="70"/>
        <end position="106"/>
    </location>
</feature>
<name>A0AAV4XVA4_CAEEX</name>
<sequence>MWRGKKAKNSANADQGVVGDTCKTVVVCKSGIYKDCKDDAGTCSFDLDTNAAVCKCSGHKKLNDQKHKCEETCKGNDECKNGGTCGEKEGNKFCQCRTGVEGDTCETVVECKSGIYKDCKDDAGKCSFDLKTNAAVCVCSGNKKLNDKEFICEDCACGENEECSFKDGEKNLFMQNWLRKR</sequence>